<dbReference type="GO" id="GO:0003916">
    <property type="term" value="F:DNA topoisomerase activity"/>
    <property type="evidence" value="ECO:0007669"/>
    <property type="project" value="InterPro"/>
</dbReference>
<reference evidence="3 4" key="1">
    <citation type="submission" date="2018-06" db="EMBL/GenBank/DDBJ databases">
        <title>Halonotius sp. F13-13 a new haloarchaeeon isolated from a solar saltern from Isla Cristina, Huelva, Spain.</title>
        <authorList>
            <person name="Duran-Viseras A."/>
            <person name="Sanchez-Porro C."/>
            <person name="Ventosa A."/>
        </authorList>
    </citation>
    <scope>NUCLEOTIDE SEQUENCE [LARGE SCALE GENOMIC DNA]</scope>
    <source>
        <strain evidence="3 4">F13-13</strain>
    </source>
</reference>
<dbReference type="SUPFAM" id="SSF82171">
    <property type="entry name" value="DPP6 N-terminal domain-like"/>
    <property type="match status" value="1"/>
</dbReference>
<dbReference type="InterPro" id="IPR013498">
    <property type="entry name" value="Topo_IA_Znf"/>
</dbReference>
<dbReference type="OrthoDB" id="190320at2157"/>
<evidence type="ECO:0000313" key="4">
    <source>
        <dbReference type="Proteomes" id="UP000276588"/>
    </source>
</evidence>
<keyword evidence="4" id="KW-1185">Reference proteome</keyword>
<dbReference type="SUPFAM" id="SSF57783">
    <property type="entry name" value="Zinc beta-ribbon"/>
    <property type="match status" value="1"/>
</dbReference>
<dbReference type="GO" id="GO:0006265">
    <property type="term" value="P:DNA topological change"/>
    <property type="evidence" value="ECO:0007669"/>
    <property type="project" value="InterPro"/>
</dbReference>
<evidence type="ECO:0000259" key="2">
    <source>
        <dbReference type="Pfam" id="PF21003"/>
    </source>
</evidence>
<dbReference type="Proteomes" id="UP000276588">
    <property type="component" value="Unassembled WGS sequence"/>
</dbReference>
<feature type="domain" description="DNA topoisomerase type IA zn finger" evidence="1">
    <location>
        <begin position="179"/>
        <end position="211"/>
    </location>
</feature>
<dbReference type="GO" id="GO:0005694">
    <property type="term" value="C:chromosome"/>
    <property type="evidence" value="ECO:0007669"/>
    <property type="project" value="InterPro"/>
</dbReference>
<name>A0A3A6Q9D1_9EURY</name>
<dbReference type="GO" id="GO:0003677">
    <property type="term" value="F:DNA binding"/>
    <property type="evidence" value="ECO:0007669"/>
    <property type="project" value="InterPro"/>
</dbReference>
<dbReference type="Gene3D" id="3.30.65.10">
    <property type="entry name" value="Bacterial Topoisomerase I, domain 1"/>
    <property type="match status" value="1"/>
</dbReference>
<dbReference type="Gene3D" id="2.70.180.20">
    <property type="match status" value="1"/>
</dbReference>
<accession>A0A3A6Q9D1</accession>
<protein>
    <submittedName>
        <fullName evidence="3">DUF91 domain-containing protein</fullName>
    </submittedName>
</protein>
<evidence type="ECO:0000313" key="3">
    <source>
        <dbReference type="EMBL" id="RJX42446.1"/>
    </source>
</evidence>
<dbReference type="EMBL" id="QKNY01000018">
    <property type="protein sequence ID" value="RJX42446.1"/>
    <property type="molecule type" value="Genomic_DNA"/>
</dbReference>
<dbReference type="Pfam" id="PF21003">
    <property type="entry name" value="NucS_N"/>
    <property type="match status" value="1"/>
</dbReference>
<feature type="domain" description="Endonuclease NucS N-terminal PH-like" evidence="2">
    <location>
        <begin position="5"/>
        <end position="70"/>
    </location>
</feature>
<feature type="domain" description="DNA topoisomerase type IA zn finger" evidence="1">
    <location>
        <begin position="100"/>
        <end position="115"/>
    </location>
</feature>
<dbReference type="InterPro" id="IPR049173">
    <property type="entry name" value="NucS_N_sf"/>
</dbReference>
<dbReference type="AlphaFoldDB" id="A0A3A6Q9D1"/>
<dbReference type="RefSeq" id="WP_120103755.1">
    <property type="nucleotide sequence ID" value="NZ_QKNY01000018.1"/>
</dbReference>
<dbReference type="InterPro" id="IPR048302">
    <property type="entry name" value="NucS_N"/>
</dbReference>
<organism evidence="3 4">
    <name type="scientific">Halonotius aquaticus</name>
    <dbReference type="NCBI Taxonomy" id="2216978"/>
    <lineage>
        <taxon>Archaea</taxon>
        <taxon>Methanobacteriati</taxon>
        <taxon>Methanobacteriota</taxon>
        <taxon>Stenosarchaea group</taxon>
        <taxon>Halobacteria</taxon>
        <taxon>Halobacteriales</taxon>
        <taxon>Haloferacaceae</taxon>
        <taxon>Halonotius</taxon>
    </lineage>
</organism>
<comment type="caution">
    <text evidence="3">The sequence shown here is derived from an EMBL/GenBank/DDBJ whole genome shotgun (WGS) entry which is preliminary data.</text>
</comment>
<sequence>MADRTRILTGDCTVEFEGTRDRTQRGHVVILVKPDRTVLVHDADGYQPVAWLTRPDEVTVEHDGEGFSLTAAADGQQLSVSSHDGGGVDSYPVSEAGVPVGDCPLCTGQLVRTRGEVRCLDCAEQYGLPSGATVLDSACPDCGLPQMRVERGEAFDLCVDYACESLSAAVRERFDEAYDCPDCGAPLRVRSPDGRLFFGCDDYPDCETSFSFPAGVVTDTCECGLPRFRTASGERCLDGTCEHDRPASETPSV</sequence>
<gene>
    <name evidence="3" type="ORF">DM826_12480</name>
</gene>
<evidence type="ECO:0000259" key="1">
    <source>
        <dbReference type="Pfam" id="PF01396"/>
    </source>
</evidence>
<proteinExistence type="predicted"/>
<dbReference type="Pfam" id="PF01396">
    <property type="entry name" value="Zn_ribbon_Top1"/>
    <property type="match status" value="2"/>
</dbReference>